<sequence>MEQNGLITKKITKTSIIKIEEISKRKTFLRGLISIYVISSFCLNKNLKLDKSKRFDALNYD</sequence>
<evidence type="ECO:0000313" key="1">
    <source>
        <dbReference type="EMBL" id="RNA21117.1"/>
    </source>
</evidence>
<protein>
    <submittedName>
        <fullName evidence="1">Uncharacterized protein</fullName>
    </submittedName>
</protein>
<keyword evidence="2" id="KW-1185">Reference proteome</keyword>
<proteinExistence type="predicted"/>
<gene>
    <name evidence="1" type="ORF">BpHYR1_032103</name>
</gene>
<accession>A0A3M7RC84</accession>
<name>A0A3M7RC84_BRAPC</name>
<dbReference type="AlphaFoldDB" id="A0A3M7RC84"/>
<dbReference type="Proteomes" id="UP000276133">
    <property type="component" value="Unassembled WGS sequence"/>
</dbReference>
<reference evidence="1 2" key="1">
    <citation type="journal article" date="2018" name="Sci. Rep.">
        <title>Genomic signatures of local adaptation to the degree of environmental predictability in rotifers.</title>
        <authorList>
            <person name="Franch-Gras L."/>
            <person name="Hahn C."/>
            <person name="Garcia-Roger E.M."/>
            <person name="Carmona M.J."/>
            <person name="Serra M."/>
            <person name="Gomez A."/>
        </authorList>
    </citation>
    <scope>NUCLEOTIDE SEQUENCE [LARGE SCALE GENOMIC DNA]</scope>
    <source>
        <strain evidence="1">HYR1</strain>
    </source>
</reference>
<evidence type="ECO:0000313" key="2">
    <source>
        <dbReference type="Proteomes" id="UP000276133"/>
    </source>
</evidence>
<dbReference type="EMBL" id="REGN01003727">
    <property type="protein sequence ID" value="RNA21117.1"/>
    <property type="molecule type" value="Genomic_DNA"/>
</dbReference>
<comment type="caution">
    <text evidence="1">The sequence shown here is derived from an EMBL/GenBank/DDBJ whole genome shotgun (WGS) entry which is preliminary data.</text>
</comment>
<organism evidence="1 2">
    <name type="scientific">Brachionus plicatilis</name>
    <name type="common">Marine rotifer</name>
    <name type="synonym">Brachionus muelleri</name>
    <dbReference type="NCBI Taxonomy" id="10195"/>
    <lineage>
        <taxon>Eukaryota</taxon>
        <taxon>Metazoa</taxon>
        <taxon>Spiralia</taxon>
        <taxon>Gnathifera</taxon>
        <taxon>Rotifera</taxon>
        <taxon>Eurotatoria</taxon>
        <taxon>Monogononta</taxon>
        <taxon>Pseudotrocha</taxon>
        <taxon>Ploima</taxon>
        <taxon>Brachionidae</taxon>
        <taxon>Brachionus</taxon>
    </lineage>
</organism>